<dbReference type="EMBL" id="PNEN01001674">
    <property type="protein sequence ID" value="PPJ52674.1"/>
    <property type="molecule type" value="Genomic_DNA"/>
</dbReference>
<accession>A0A2S6BYX1</accession>
<feature type="region of interest" description="Disordered" evidence="4">
    <location>
        <begin position="187"/>
        <end position="242"/>
    </location>
</feature>
<comment type="caution">
    <text evidence="5">The sequence shown here is derived from an EMBL/GenBank/DDBJ whole genome shotgun (WGS) entry which is preliminary data.</text>
</comment>
<keyword evidence="1" id="KW-0677">Repeat</keyword>
<dbReference type="Pfam" id="PF00023">
    <property type="entry name" value="Ank"/>
    <property type="match status" value="1"/>
</dbReference>
<evidence type="ECO:0000256" key="3">
    <source>
        <dbReference type="PROSITE-ProRule" id="PRU00023"/>
    </source>
</evidence>
<dbReference type="InterPro" id="IPR002110">
    <property type="entry name" value="Ankyrin_rpt"/>
</dbReference>
<dbReference type="PROSITE" id="PS50297">
    <property type="entry name" value="ANK_REP_REGION"/>
    <property type="match status" value="3"/>
</dbReference>
<dbReference type="SMART" id="SM00248">
    <property type="entry name" value="ANK"/>
    <property type="match status" value="13"/>
</dbReference>
<evidence type="ECO:0000313" key="6">
    <source>
        <dbReference type="Proteomes" id="UP000237631"/>
    </source>
</evidence>
<evidence type="ECO:0000256" key="1">
    <source>
        <dbReference type="ARBA" id="ARBA00022737"/>
    </source>
</evidence>
<dbReference type="AlphaFoldDB" id="A0A2S6BYX1"/>
<name>A0A2S6BYX1_9PEZI</name>
<reference evidence="6" key="1">
    <citation type="journal article" date="2017" name="bioRxiv">
        <title>Conservation of a gene cluster reveals novel cercosporin biosynthetic mechanisms and extends production to the genus Colletotrichum.</title>
        <authorList>
            <person name="de Jonge R."/>
            <person name="Ebert M.K."/>
            <person name="Huitt-Roehl C.R."/>
            <person name="Pal P."/>
            <person name="Suttle J.C."/>
            <person name="Spanner R.E."/>
            <person name="Neubauer J.D."/>
            <person name="Jurick W.M.II."/>
            <person name="Stott K.A."/>
            <person name="Secor G.A."/>
            <person name="Thomma B.P.H.J."/>
            <person name="Van de Peer Y."/>
            <person name="Townsend C.A."/>
            <person name="Bolton M.D."/>
        </authorList>
    </citation>
    <scope>NUCLEOTIDE SEQUENCE [LARGE SCALE GENOMIC DNA]</scope>
    <source>
        <strain evidence="6">CBS538.71</strain>
    </source>
</reference>
<dbReference type="STRING" id="357750.A0A2S6BYX1"/>
<dbReference type="SUPFAM" id="SSF48403">
    <property type="entry name" value="Ankyrin repeat"/>
    <property type="match status" value="2"/>
</dbReference>
<evidence type="ECO:0000256" key="4">
    <source>
        <dbReference type="SAM" id="MobiDB-lite"/>
    </source>
</evidence>
<dbReference type="Proteomes" id="UP000237631">
    <property type="component" value="Unassembled WGS sequence"/>
</dbReference>
<dbReference type="OrthoDB" id="426293at2759"/>
<evidence type="ECO:0000256" key="2">
    <source>
        <dbReference type="ARBA" id="ARBA00023043"/>
    </source>
</evidence>
<gene>
    <name evidence="5" type="ORF">CBER1_10565</name>
</gene>
<dbReference type="PANTHER" id="PTHR24198">
    <property type="entry name" value="ANKYRIN REPEAT AND PROTEIN KINASE DOMAIN-CONTAINING PROTEIN"/>
    <property type="match status" value="1"/>
</dbReference>
<protein>
    <submittedName>
        <fullName evidence="5">Uncharacterized protein</fullName>
    </submittedName>
</protein>
<feature type="repeat" description="ANK" evidence="3">
    <location>
        <begin position="374"/>
        <end position="406"/>
    </location>
</feature>
<dbReference type="Gene3D" id="1.25.40.20">
    <property type="entry name" value="Ankyrin repeat-containing domain"/>
    <property type="match status" value="3"/>
</dbReference>
<dbReference type="Pfam" id="PF12796">
    <property type="entry name" value="Ank_2"/>
    <property type="match status" value="2"/>
</dbReference>
<keyword evidence="6" id="KW-1185">Reference proteome</keyword>
<dbReference type="InterPro" id="IPR036770">
    <property type="entry name" value="Ankyrin_rpt-contain_sf"/>
</dbReference>
<organism evidence="5 6">
    <name type="scientific">Cercospora berteroae</name>
    <dbReference type="NCBI Taxonomy" id="357750"/>
    <lineage>
        <taxon>Eukaryota</taxon>
        <taxon>Fungi</taxon>
        <taxon>Dikarya</taxon>
        <taxon>Ascomycota</taxon>
        <taxon>Pezizomycotina</taxon>
        <taxon>Dothideomycetes</taxon>
        <taxon>Dothideomycetidae</taxon>
        <taxon>Mycosphaerellales</taxon>
        <taxon>Mycosphaerellaceae</taxon>
        <taxon>Cercospora</taxon>
    </lineage>
</organism>
<feature type="repeat" description="ANK" evidence="3">
    <location>
        <begin position="475"/>
        <end position="507"/>
    </location>
</feature>
<sequence>MAPTKKETLLDQCTGVIAIGNGIAVRILEYLSIVKEAPHGFREMAIEFVETSRALFPAKAGLARSSAKFQPDVTAQLSQKFQLTKNAFIVLDQVVNKFLGNEKKQTFGKFGKGFRMMFADSEIEKLRLSLNQCKAELSISTLMFSSLLGNDKVDAATAIGYTALAAILGIPDPTVGRAGTQQNDAYASLSPDRRELPPTPGQLTFAARDSSLPPTKPRAMPIDGTQPRYPDTPSSAETSRTTNMSYLSDRSSVMMQPGDNGSDITSLMSMVREQEDLTQFHDRISKQAIRIKLDPSQMHRRAPSKRSVNGTPESARNALVSAMQQKDHKMVEHLLDSGVTPEQGLLKEALITHDLGTVRLFLLYGADPNARDKDGSTPLYTATGSSFYEAATLLVKYGGDSNISTGPYGESPFAISLTNSKAHFAQLYLQHGADPNADMGNGETAFTQSMNKHTPATLVELMLVYEADPNKKNARGETPLFKAISAERHDLVTYLLEHGADANMPGPKIVLWPAVHQPNMLSILLEHKADLRRAPGLLELATSINSRKAIDILLKYGADPNAKKDGIYTPLCSAIRDNHEDLVDIMLAAGADPNLPALEHPTYKCVTYHRTHMLPIIVAAGADLHKPKGLIEHAVQHNDRDALVYLIDHKVDINARSVNTGHTALTTAIRENKLELIDFLLCHGADPGVRGQEWPIAIAVKHPEILAKLLPYIPTTKIIKGALEMAVVADQLESVKLLLGKGVDVEEKNGGVFSPLTTSIRENRKDIFRFLIDQAGADPNSPGEHLPIIKAIRRHREDDMSYIQHLLTKGADINLMYRGWNAVLQALDNGDLKILQLLAREGHPDLSARGEDGRSVAEVMHERGLDEEEKILTSGGGEGSNGQRVSDQRDMKHALSSLRELVL</sequence>
<dbReference type="PANTHER" id="PTHR24198:SF165">
    <property type="entry name" value="ANKYRIN REPEAT-CONTAINING PROTEIN-RELATED"/>
    <property type="match status" value="1"/>
</dbReference>
<feature type="compositionally biased region" description="Polar residues" evidence="4">
    <location>
        <begin position="232"/>
        <end position="242"/>
    </location>
</feature>
<feature type="region of interest" description="Disordered" evidence="4">
    <location>
        <begin position="867"/>
        <end position="891"/>
    </location>
</feature>
<feature type="repeat" description="ANK" evidence="3">
    <location>
        <begin position="660"/>
        <end position="692"/>
    </location>
</feature>
<proteinExistence type="predicted"/>
<keyword evidence="2 3" id="KW-0040">ANK repeat</keyword>
<evidence type="ECO:0000313" key="5">
    <source>
        <dbReference type="EMBL" id="PPJ52674.1"/>
    </source>
</evidence>
<dbReference type="PROSITE" id="PS50088">
    <property type="entry name" value="ANK_REPEAT"/>
    <property type="match status" value="3"/>
</dbReference>